<keyword evidence="2" id="KW-0812">Transmembrane</keyword>
<gene>
    <name evidence="4" type="ordered locus">TEPIRE1_1734</name>
</gene>
<feature type="transmembrane region" description="Helical" evidence="2">
    <location>
        <begin position="6"/>
        <end position="26"/>
    </location>
</feature>
<dbReference type="EMBL" id="HF563609">
    <property type="protein sequence ID" value="CCP26520.1"/>
    <property type="molecule type" value="Genomic_DNA"/>
</dbReference>
<accession>F4LWF1</accession>
<dbReference type="RefSeq" id="WP_013778672.1">
    <property type="nucleotide sequence ID" value="NC_015519.1"/>
</dbReference>
<keyword evidence="5" id="KW-1185">Reference proteome</keyword>
<sequence length="181" mass="20750">MSKKAAAILIIIIGIFTLYNNIYWFMKYIYPLKYEESIVRYATEYNVDPYLVASVIKVESNFSPKAVSTQGAIGLMQLMPETALWAAEKMGIQNIDISDIDNPDLNIRIGTWYLASLLNEFDDDIILTLAAYNGGRGNVADWQAQGSFEEKTIDEIPFSETRNFVAKVIKSYKWYKRLYKL</sequence>
<dbReference type="Proteomes" id="UP000010802">
    <property type="component" value="Chromosome"/>
</dbReference>
<dbReference type="InterPro" id="IPR000189">
    <property type="entry name" value="Transglyc_AS"/>
</dbReference>
<keyword evidence="2" id="KW-0472">Membrane</keyword>
<comment type="similarity">
    <text evidence="1">Belongs to the transglycosylase Slt family.</text>
</comment>
<dbReference type="InterPro" id="IPR008258">
    <property type="entry name" value="Transglycosylase_SLT_dom_1"/>
</dbReference>
<name>F4LWF1_TEPAE</name>
<evidence type="ECO:0000256" key="1">
    <source>
        <dbReference type="ARBA" id="ARBA00007734"/>
    </source>
</evidence>
<dbReference type="PATRIC" id="fig|1209989.3.peg.1992"/>
<dbReference type="CDD" id="cd16896">
    <property type="entry name" value="LT_Slt70-like"/>
    <property type="match status" value="1"/>
</dbReference>
<dbReference type="SUPFAM" id="SSF53955">
    <property type="entry name" value="Lysozyme-like"/>
    <property type="match status" value="1"/>
</dbReference>
<dbReference type="eggNOG" id="COG0741">
    <property type="taxonomic scope" value="Bacteria"/>
</dbReference>
<reference evidence="5" key="1">
    <citation type="journal article" date="2013" name="Genome Announc.">
        <title>First genome sequence of a syntrophic acetate-oxidizing bacterium, Tepidanaerobacter acetatoxydans strain Re1.</title>
        <authorList>
            <person name="Manzoor S."/>
            <person name="Bongcam-Rudloff E."/>
            <person name="Schnurer A."/>
            <person name="Muller B."/>
        </authorList>
    </citation>
    <scope>NUCLEOTIDE SEQUENCE [LARGE SCALE GENOMIC DNA]</scope>
    <source>
        <strain evidence="5">Re1</strain>
    </source>
</reference>
<dbReference type="Pfam" id="PF01464">
    <property type="entry name" value="SLT"/>
    <property type="match status" value="1"/>
</dbReference>
<evidence type="ECO:0000259" key="3">
    <source>
        <dbReference type="Pfam" id="PF01464"/>
    </source>
</evidence>
<accession>L0RZS0</accession>
<dbReference type="OrthoDB" id="9815002at2"/>
<dbReference type="PANTHER" id="PTHR37423">
    <property type="entry name" value="SOLUBLE LYTIC MUREIN TRANSGLYCOSYLASE-RELATED"/>
    <property type="match status" value="1"/>
</dbReference>
<dbReference type="GO" id="GO:0016020">
    <property type="term" value="C:membrane"/>
    <property type="evidence" value="ECO:0007669"/>
    <property type="project" value="InterPro"/>
</dbReference>
<dbReference type="GO" id="GO:0000270">
    <property type="term" value="P:peptidoglycan metabolic process"/>
    <property type="evidence" value="ECO:0007669"/>
    <property type="project" value="InterPro"/>
</dbReference>
<dbReference type="Gene3D" id="1.10.530.10">
    <property type="match status" value="1"/>
</dbReference>
<dbReference type="AlphaFoldDB" id="F4LWF1"/>
<organism evidence="4 5">
    <name type="scientific">Tepidanaerobacter acetatoxydans (strain DSM 21804 / JCM 16047 / Re1)</name>
    <dbReference type="NCBI Taxonomy" id="1209989"/>
    <lineage>
        <taxon>Bacteria</taxon>
        <taxon>Bacillati</taxon>
        <taxon>Bacillota</taxon>
        <taxon>Clostridia</taxon>
        <taxon>Thermosediminibacterales</taxon>
        <taxon>Tepidanaerobacteraceae</taxon>
        <taxon>Tepidanaerobacter</taxon>
    </lineage>
</organism>
<dbReference type="KEGG" id="tep:TepRe1_1610"/>
<dbReference type="HOGENOM" id="CLU_065765_7_0_9"/>
<dbReference type="PROSITE" id="PS00922">
    <property type="entry name" value="TRANSGLYCOSYLASE"/>
    <property type="match status" value="1"/>
</dbReference>
<dbReference type="GO" id="GO:0008933">
    <property type="term" value="F:peptidoglycan lytic transglycosylase activity"/>
    <property type="evidence" value="ECO:0007669"/>
    <property type="project" value="InterPro"/>
</dbReference>
<evidence type="ECO:0000256" key="2">
    <source>
        <dbReference type="SAM" id="Phobius"/>
    </source>
</evidence>
<dbReference type="STRING" id="1209989.TepRe1_1610"/>
<proteinExistence type="inferred from homology"/>
<keyword evidence="2" id="KW-1133">Transmembrane helix</keyword>
<protein>
    <submittedName>
        <fullName evidence="4">Lytic transglycosylase catalytic</fullName>
    </submittedName>
</protein>
<dbReference type="PANTHER" id="PTHR37423:SF2">
    <property type="entry name" value="MEMBRANE-BOUND LYTIC MUREIN TRANSGLYCOSYLASE C"/>
    <property type="match status" value="1"/>
</dbReference>
<evidence type="ECO:0000313" key="5">
    <source>
        <dbReference type="Proteomes" id="UP000010802"/>
    </source>
</evidence>
<dbReference type="KEGG" id="tae:TepiRe1_1734"/>
<evidence type="ECO:0000313" key="4">
    <source>
        <dbReference type="EMBL" id="CCP26520.1"/>
    </source>
</evidence>
<feature type="domain" description="Transglycosylase SLT" evidence="3">
    <location>
        <begin position="39"/>
        <end position="151"/>
    </location>
</feature>
<dbReference type="InterPro" id="IPR023346">
    <property type="entry name" value="Lysozyme-like_dom_sf"/>
</dbReference>